<keyword evidence="2" id="KW-1185">Reference proteome</keyword>
<dbReference type="WBParaSite" id="SVE_1305700.1">
    <property type="protein sequence ID" value="SVE_1305700.1"/>
    <property type="gene ID" value="SVE_1305700"/>
</dbReference>
<organism evidence="2 3">
    <name type="scientific">Strongyloides venezuelensis</name>
    <name type="common">Threadworm</name>
    <dbReference type="NCBI Taxonomy" id="75913"/>
    <lineage>
        <taxon>Eukaryota</taxon>
        <taxon>Metazoa</taxon>
        <taxon>Ecdysozoa</taxon>
        <taxon>Nematoda</taxon>
        <taxon>Chromadorea</taxon>
        <taxon>Rhabditida</taxon>
        <taxon>Tylenchina</taxon>
        <taxon>Panagrolaimomorpha</taxon>
        <taxon>Strongyloidoidea</taxon>
        <taxon>Strongyloididae</taxon>
        <taxon>Strongyloides</taxon>
    </lineage>
</organism>
<evidence type="ECO:0000259" key="1">
    <source>
        <dbReference type="PROSITE" id="PS50181"/>
    </source>
</evidence>
<sequence>MDFNYERSLSGAERSISMLPDNVIVLILEKLSWRNILNIKFASKELYNLIHKNYHRLERREVHEISIKHDQNCEKYPFYLKMVFKSVKDENSRVVPYDGYSKTTNIQSNEELLKFLRMFDMKNLDSFDAPVSF</sequence>
<name>A0A0K0FRZ8_STRVS</name>
<dbReference type="Proteomes" id="UP000035680">
    <property type="component" value="Unassembled WGS sequence"/>
</dbReference>
<accession>A0A0K0FRZ8</accession>
<dbReference type="SMART" id="SM00256">
    <property type="entry name" value="FBOX"/>
    <property type="match status" value="1"/>
</dbReference>
<reference evidence="2" key="1">
    <citation type="submission" date="2014-07" db="EMBL/GenBank/DDBJ databases">
        <authorList>
            <person name="Martin A.A"/>
            <person name="De Silva N."/>
        </authorList>
    </citation>
    <scope>NUCLEOTIDE SEQUENCE</scope>
</reference>
<dbReference type="PROSITE" id="PS50181">
    <property type="entry name" value="FBOX"/>
    <property type="match status" value="1"/>
</dbReference>
<evidence type="ECO:0000313" key="2">
    <source>
        <dbReference type="Proteomes" id="UP000035680"/>
    </source>
</evidence>
<feature type="domain" description="F-box" evidence="1">
    <location>
        <begin position="13"/>
        <end position="57"/>
    </location>
</feature>
<proteinExistence type="predicted"/>
<dbReference type="InterPro" id="IPR036047">
    <property type="entry name" value="F-box-like_dom_sf"/>
</dbReference>
<protein>
    <submittedName>
        <fullName evidence="3">F-box domain-containing protein</fullName>
    </submittedName>
</protein>
<evidence type="ECO:0000313" key="3">
    <source>
        <dbReference type="WBParaSite" id="SVE_1305700.1"/>
    </source>
</evidence>
<dbReference type="InterPro" id="IPR001810">
    <property type="entry name" value="F-box_dom"/>
</dbReference>
<dbReference type="AlphaFoldDB" id="A0A0K0FRZ8"/>
<reference evidence="3" key="2">
    <citation type="submission" date="2015-08" db="UniProtKB">
        <authorList>
            <consortium name="WormBaseParasite"/>
        </authorList>
    </citation>
    <scope>IDENTIFICATION</scope>
</reference>
<dbReference type="SUPFAM" id="SSF81383">
    <property type="entry name" value="F-box domain"/>
    <property type="match status" value="1"/>
</dbReference>